<dbReference type="RefSeq" id="WP_338094652.1">
    <property type="nucleotide sequence ID" value="NZ_JAWDKA010000008.1"/>
</dbReference>
<accession>A0AAE4MD79</accession>
<dbReference type="NCBIfam" id="NF033197">
    <property type="entry name" value="F430_CfbE"/>
    <property type="match status" value="1"/>
</dbReference>
<proteinExistence type="predicted"/>
<reference evidence="1" key="1">
    <citation type="submission" date="2023-06" db="EMBL/GenBank/DDBJ databases">
        <title>Genome sequence of Methancorpusculaceae sp. Ag1.</title>
        <authorList>
            <person name="Protasov E."/>
            <person name="Platt K."/>
            <person name="Poehlein A."/>
            <person name="Daniel R."/>
            <person name="Brune A."/>
        </authorList>
    </citation>
    <scope>NUCLEOTIDE SEQUENCE</scope>
    <source>
        <strain evidence="1">Ag1</strain>
    </source>
</reference>
<sequence>MRVLVLDTIHGGCDIARALRLRGDDVDAVDVYRGTGFPADAAAEKTYDLVTAPVHLNPAYHLLAKARCLTHHEMVRDLVTAPAVSVEITGARGKTTTAFALASLMNGRGILHTSSGTFAYPEKKFLWKKSITPASVIDACDAAKNCGAEWLIAEESAGVAGFGTLGILTSADDYKIAAGTKSAVAEKCKSLEWCKTVLVPEGVPAMPEWHVTQELVSVSADTLSWDGGELVNPLLSLAGYRAALSTAAAAGILLGLSVEKLADFTALPGRMCLLEERGVVVLDNANSGTNADNTIEAAAYLRKMRPGLPVILVIGMEHHAVCEGFPASEINRAIAGVAPARTLLIAESGSGSAAAAATADAVFTTLDTAKSAALEFAEQTGGCVLLAAKTWR</sequence>
<keyword evidence="2" id="KW-1185">Reference proteome</keyword>
<evidence type="ECO:0000313" key="2">
    <source>
        <dbReference type="Proteomes" id="UP001273136"/>
    </source>
</evidence>
<comment type="caution">
    <text evidence="1">The sequence shown here is derived from an EMBL/GenBank/DDBJ whole genome shotgun (WGS) entry which is preliminary data.</text>
</comment>
<evidence type="ECO:0000313" key="1">
    <source>
        <dbReference type="EMBL" id="MDV0442241.1"/>
    </source>
</evidence>
<dbReference type="SUPFAM" id="SSF53623">
    <property type="entry name" value="MurD-like peptide ligases, catalytic domain"/>
    <property type="match status" value="1"/>
</dbReference>
<name>A0AAE4MD79_9EURY</name>
<organism evidence="1 2">
    <name type="scientific">Methanorbis furvi</name>
    <dbReference type="NCBI Taxonomy" id="3028299"/>
    <lineage>
        <taxon>Archaea</taxon>
        <taxon>Methanobacteriati</taxon>
        <taxon>Methanobacteriota</taxon>
        <taxon>Stenosarchaea group</taxon>
        <taxon>Methanomicrobia</taxon>
        <taxon>Methanomicrobiales</taxon>
        <taxon>Methanocorpusculaceae</taxon>
        <taxon>Methanorbis</taxon>
    </lineage>
</organism>
<dbReference type="GO" id="GO:0005524">
    <property type="term" value="F:ATP binding"/>
    <property type="evidence" value="ECO:0007669"/>
    <property type="project" value="InterPro"/>
</dbReference>
<evidence type="ECO:0008006" key="3">
    <source>
        <dbReference type="Google" id="ProtNLM"/>
    </source>
</evidence>
<protein>
    <recommendedName>
        <fullName evidence="3">Coenzyme F430 synthase</fullName>
    </recommendedName>
</protein>
<dbReference type="Proteomes" id="UP001273136">
    <property type="component" value="Unassembled WGS sequence"/>
</dbReference>
<dbReference type="EMBL" id="JAWDKA010000008">
    <property type="protein sequence ID" value="MDV0442241.1"/>
    <property type="molecule type" value="Genomic_DNA"/>
</dbReference>
<dbReference type="AlphaFoldDB" id="A0AAE4MD79"/>
<gene>
    <name evidence="1" type="ORF">McpAg1_14730</name>
</gene>
<dbReference type="InterPro" id="IPR036565">
    <property type="entry name" value="Mur-like_cat_sf"/>
</dbReference>